<name>A0ABU0D278_9BACI</name>
<dbReference type="InterPro" id="IPR037523">
    <property type="entry name" value="VOC_core"/>
</dbReference>
<keyword evidence="3" id="KW-1185">Reference proteome</keyword>
<organism evidence="2 3">
    <name type="scientific">Lederbergia wuyishanensis</name>
    <dbReference type="NCBI Taxonomy" id="1347903"/>
    <lineage>
        <taxon>Bacteria</taxon>
        <taxon>Bacillati</taxon>
        <taxon>Bacillota</taxon>
        <taxon>Bacilli</taxon>
        <taxon>Bacillales</taxon>
        <taxon>Bacillaceae</taxon>
        <taxon>Lederbergia</taxon>
    </lineage>
</organism>
<dbReference type="Pfam" id="PF00903">
    <property type="entry name" value="Glyoxalase"/>
    <property type="match status" value="1"/>
</dbReference>
<accession>A0ABU0D278</accession>
<dbReference type="EMBL" id="JAUSUO010000002">
    <property type="protein sequence ID" value="MDQ0342495.1"/>
    <property type="molecule type" value="Genomic_DNA"/>
</dbReference>
<evidence type="ECO:0000313" key="3">
    <source>
        <dbReference type="Proteomes" id="UP001232343"/>
    </source>
</evidence>
<sequence length="116" mass="12888">MSISLNLVVIKSKNLEESVAFYKKLGLLFQKEQHGNGPEHYACELGQIVFEIFPATHHHNKNIRLGFSIKHIESVIATLKLIGAEIVTEPKASPWGKRAVVKDPDGNSIELIETEG</sequence>
<reference evidence="2 3" key="1">
    <citation type="submission" date="2023-07" db="EMBL/GenBank/DDBJ databases">
        <title>Genomic Encyclopedia of Type Strains, Phase IV (KMG-IV): sequencing the most valuable type-strain genomes for metagenomic binning, comparative biology and taxonomic classification.</title>
        <authorList>
            <person name="Goeker M."/>
        </authorList>
    </citation>
    <scope>NUCLEOTIDE SEQUENCE [LARGE SCALE GENOMIC DNA]</scope>
    <source>
        <strain evidence="2 3">DSM 27848</strain>
    </source>
</reference>
<dbReference type="GO" id="GO:0016829">
    <property type="term" value="F:lyase activity"/>
    <property type="evidence" value="ECO:0007669"/>
    <property type="project" value="UniProtKB-KW"/>
</dbReference>
<evidence type="ECO:0000259" key="1">
    <source>
        <dbReference type="PROSITE" id="PS51819"/>
    </source>
</evidence>
<dbReference type="RefSeq" id="WP_244680940.1">
    <property type="nucleotide sequence ID" value="NZ_JALIRM010000002.1"/>
</dbReference>
<dbReference type="Gene3D" id="3.10.180.10">
    <property type="entry name" value="2,3-Dihydroxybiphenyl 1,2-Dioxygenase, domain 1"/>
    <property type="match status" value="1"/>
</dbReference>
<dbReference type="SUPFAM" id="SSF54593">
    <property type="entry name" value="Glyoxalase/Bleomycin resistance protein/Dihydroxybiphenyl dioxygenase"/>
    <property type="match status" value="1"/>
</dbReference>
<keyword evidence="2" id="KW-0456">Lyase</keyword>
<dbReference type="PANTHER" id="PTHR33993">
    <property type="entry name" value="GLYOXALASE-RELATED"/>
    <property type="match status" value="1"/>
</dbReference>
<dbReference type="Proteomes" id="UP001232343">
    <property type="component" value="Unassembled WGS sequence"/>
</dbReference>
<evidence type="ECO:0000313" key="2">
    <source>
        <dbReference type="EMBL" id="MDQ0342495.1"/>
    </source>
</evidence>
<proteinExistence type="predicted"/>
<dbReference type="InterPro" id="IPR004360">
    <property type="entry name" value="Glyas_Fos-R_dOase_dom"/>
</dbReference>
<dbReference type="InterPro" id="IPR052164">
    <property type="entry name" value="Anthracycline_SecMetBiosynth"/>
</dbReference>
<feature type="domain" description="VOC" evidence="1">
    <location>
        <begin position="4"/>
        <end position="114"/>
    </location>
</feature>
<protein>
    <submittedName>
        <fullName evidence="2">Enzyme related to lactoylglutathione lyase</fullName>
    </submittedName>
</protein>
<dbReference type="InterPro" id="IPR029068">
    <property type="entry name" value="Glyas_Bleomycin-R_OHBP_Dase"/>
</dbReference>
<dbReference type="PROSITE" id="PS51819">
    <property type="entry name" value="VOC"/>
    <property type="match status" value="1"/>
</dbReference>
<comment type="caution">
    <text evidence="2">The sequence shown here is derived from an EMBL/GenBank/DDBJ whole genome shotgun (WGS) entry which is preliminary data.</text>
</comment>
<gene>
    <name evidence="2" type="ORF">J2S14_001307</name>
</gene>
<dbReference type="PANTHER" id="PTHR33993:SF5">
    <property type="entry name" value="GLYOXALASE"/>
    <property type="match status" value="1"/>
</dbReference>